<evidence type="ECO:0000313" key="3">
    <source>
        <dbReference type="Proteomes" id="UP000323000"/>
    </source>
</evidence>
<dbReference type="AlphaFoldDB" id="A0A5C7HS56"/>
<dbReference type="OrthoDB" id="1743744at2759"/>
<dbReference type="GO" id="GO:0005576">
    <property type="term" value="C:extracellular region"/>
    <property type="evidence" value="ECO:0007669"/>
    <property type="project" value="TreeGrafter"/>
</dbReference>
<accession>A0A5C7HS56</accession>
<dbReference type="PANTHER" id="PTHR45642">
    <property type="entry name" value="GDSL ESTERASE/LIPASE EXL3"/>
    <property type="match status" value="1"/>
</dbReference>
<dbReference type="Proteomes" id="UP000323000">
    <property type="component" value="Chromosome 6"/>
</dbReference>
<dbReference type="InterPro" id="IPR001087">
    <property type="entry name" value="GDSL"/>
</dbReference>
<dbReference type="GO" id="GO:0016788">
    <property type="term" value="F:hydrolase activity, acting on ester bonds"/>
    <property type="evidence" value="ECO:0007669"/>
    <property type="project" value="InterPro"/>
</dbReference>
<dbReference type="EMBL" id="VAHF01000006">
    <property type="protein sequence ID" value="TXG59830.1"/>
    <property type="molecule type" value="Genomic_DNA"/>
</dbReference>
<evidence type="ECO:0000256" key="1">
    <source>
        <dbReference type="ARBA" id="ARBA00008668"/>
    </source>
</evidence>
<dbReference type="InterPro" id="IPR050592">
    <property type="entry name" value="GDSL_lipolytic_enzyme"/>
</dbReference>
<protein>
    <submittedName>
        <fullName evidence="2">Uncharacterized protein</fullName>
    </submittedName>
</protein>
<reference evidence="3" key="1">
    <citation type="journal article" date="2019" name="Gigascience">
        <title>De novo genome assembly of the endangered Acer yangbiense, a plant species with extremely small populations endemic to Yunnan Province, China.</title>
        <authorList>
            <person name="Yang J."/>
            <person name="Wariss H.M."/>
            <person name="Tao L."/>
            <person name="Zhang R."/>
            <person name="Yun Q."/>
            <person name="Hollingsworth P."/>
            <person name="Dao Z."/>
            <person name="Luo G."/>
            <person name="Guo H."/>
            <person name="Ma Y."/>
            <person name="Sun W."/>
        </authorList>
    </citation>
    <scope>NUCLEOTIDE SEQUENCE [LARGE SCALE GENOMIC DNA]</scope>
    <source>
        <strain evidence="3">cv. Malutang</strain>
    </source>
</reference>
<gene>
    <name evidence="2" type="ORF">EZV62_014403</name>
</gene>
<evidence type="ECO:0000313" key="2">
    <source>
        <dbReference type="EMBL" id="TXG59830.1"/>
    </source>
</evidence>
<dbReference type="Gene3D" id="3.40.50.1110">
    <property type="entry name" value="SGNH hydrolase"/>
    <property type="match status" value="1"/>
</dbReference>
<keyword evidence="3" id="KW-1185">Reference proteome</keyword>
<proteinExistence type="inferred from homology"/>
<dbReference type="Pfam" id="PF00657">
    <property type="entry name" value="Lipase_GDSL"/>
    <property type="match status" value="1"/>
</dbReference>
<dbReference type="PANTHER" id="PTHR45642:SF95">
    <property type="entry name" value="GDSL-LIKE LIPASE_ACYLHYDROLASE FAMILY PROTEIN, EXPRESSED"/>
    <property type="match status" value="1"/>
</dbReference>
<comment type="caution">
    <text evidence="2">The sequence shown here is derived from an EMBL/GenBank/DDBJ whole genome shotgun (WGS) entry which is preliminary data.</text>
</comment>
<name>A0A5C7HS56_9ROSI</name>
<dbReference type="InterPro" id="IPR036514">
    <property type="entry name" value="SGNH_hydro_sf"/>
</dbReference>
<organism evidence="2 3">
    <name type="scientific">Acer yangbiense</name>
    <dbReference type="NCBI Taxonomy" id="1000413"/>
    <lineage>
        <taxon>Eukaryota</taxon>
        <taxon>Viridiplantae</taxon>
        <taxon>Streptophyta</taxon>
        <taxon>Embryophyta</taxon>
        <taxon>Tracheophyta</taxon>
        <taxon>Spermatophyta</taxon>
        <taxon>Magnoliopsida</taxon>
        <taxon>eudicotyledons</taxon>
        <taxon>Gunneridae</taxon>
        <taxon>Pentapetalae</taxon>
        <taxon>rosids</taxon>
        <taxon>malvids</taxon>
        <taxon>Sapindales</taxon>
        <taxon>Sapindaceae</taxon>
        <taxon>Hippocastanoideae</taxon>
        <taxon>Acereae</taxon>
        <taxon>Acer</taxon>
    </lineage>
</organism>
<sequence>MNLHAVKATPISYCTNFNSNLELNENLLKIYFNSNGFVPSDLLAEGFGVKEIVPAYLDPNLQLKDLITGEQEELQLSTPQIGCVPSQRTISGGIARECSEPANQAAQLFNSKFSSVIGSLSQKFPDSKIVFLDVYTPLLSLIQNPANYEGFASLSSLFKQMMHALL</sequence>
<comment type="similarity">
    <text evidence="1">Belongs to the 'GDSL' lipolytic enzyme family.</text>
</comment>